<dbReference type="RefSeq" id="WP_155322587.1">
    <property type="nucleotide sequence ID" value="NZ_AP021876.1"/>
</dbReference>
<dbReference type="Pfam" id="PF06050">
    <property type="entry name" value="HGD-D"/>
    <property type="match status" value="1"/>
</dbReference>
<gene>
    <name evidence="5" type="ORF">DSCO28_26030</name>
</gene>
<sequence length="384" mass="43516">MNTLESVKALCQKRDRRARELRGEGKKIIGYLSAYLPKEIINAAGCVPYRILGDPNEPITDGDNFLEQACCPFVRSCFDIGVKGRLDFLDGFVAPHYCHNIEGVYDIWTYNIKTDFSHFIDVPHTIHPSCHEFLKEELAMFKDKIGEFAGVAISNQKISESILQYNENRDLFRQMYELRKQDPPLLSGSEVIEIIVAGSSMPVEEYSALLKGCIEEATTRTKRPERKGARVMVMGSGLDNPAFIELIEQCGANVVIDDLSVGTRGQWHDVEITQDPLDGLATMYLEKFPCSRNCRSSGLPPETRQDDLRARFGHILDFAHDFDVAGVIVYTLRYCDPIQYDVPDIEDYLREAGLPVLSVEDDYFMSGQGKLRTMIEAFLEMIER</sequence>
<proteinExistence type="inferred from homology"/>
<reference evidence="5 6" key="1">
    <citation type="submission" date="2019-11" db="EMBL/GenBank/DDBJ databases">
        <title>Comparative genomics of hydrocarbon-degrading Desulfosarcina strains.</title>
        <authorList>
            <person name="Watanabe M."/>
            <person name="Kojima H."/>
            <person name="Fukui M."/>
        </authorList>
    </citation>
    <scope>NUCLEOTIDE SEQUENCE [LARGE SCALE GENOMIC DNA]</scope>
    <source>
        <strain evidence="5 6">28bB2T</strain>
    </source>
</reference>
<dbReference type="EMBL" id="AP021876">
    <property type="protein sequence ID" value="BBO82037.1"/>
    <property type="molecule type" value="Genomic_DNA"/>
</dbReference>
<dbReference type="Gene3D" id="1.20.1270.370">
    <property type="match status" value="1"/>
</dbReference>
<dbReference type="PANTHER" id="PTHR30548">
    <property type="entry name" value="2-HYDROXYGLUTARYL-COA DEHYDRATASE, D-COMPONENT-RELATED"/>
    <property type="match status" value="1"/>
</dbReference>
<accession>A0A5K7ZNU2</accession>
<dbReference type="InterPro" id="IPR010327">
    <property type="entry name" value="FldB/FldC_alpha/beta"/>
</dbReference>
<keyword evidence="3" id="KW-0408">Iron</keyword>
<dbReference type="AlphaFoldDB" id="A0A5K7ZNU2"/>
<name>A0A5K7ZNU2_9BACT</name>
<dbReference type="GO" id="GO:0051536">
    <property type="term" value="F:iron-sulfur cluster binding"/>
    <property type="evidence" value="ECO:0007669"/>
    <property type="project" value="UniProtKB-KW"/>
</dbReference>
<protein>
    <submittedName>
        <fullName evidence="5">3-hydroxyacyl-ACP dehydratase</fullName>
    </submittedName>
</protein>
<dbReference type="Proteomes" id="UP000425960">
    <property type="component" value="Chromosome"/>
</dbReference>
<evidence type="ECO:0000256" key="4">
    <source>
        <dbReference type="ARBA" id="ARBA00023014"/>
    </source>
</evidence>
<dbReference type="GO" id="GO:0046872">
    <property type="term" value="F:metal ion binding"/>
    <property type="evidence" value="ECO:0007669"/>
    <property type="project" value="UniProtKB-KW"/>
</dbReference>
<keyword evidence="4" id="KW-0411">Iron-sulfur</keyword>
<dbReference type="PANTHER" id="PTHR30548:SF5">
    <property type="entry name" value="SUBUNIT OF OXYGEN-SENSITIVE 2-HYDROXYISOCAPROYL-COA DEHYDRATASE"/>
    <property type="match status" value="1"/>
</dbReference>
<dbReference type="KEGG" id="dov:DSCO28_26030"/>
<evidence type="ECO:0000256" key="2">
    <source>
        <dbReference type="ARBA" id="ARBA00022723"/>
    </source>
</evidence>
<comment type="similarity">
    <text evidence="1">Belongs to the FldB/FldC dehydratase alpha/beta subunit family.</text>
</comment>
<evidence type="ECO:0000256" key="3">
    <source>
        <dbReference type="ARBA" id="ARBA00023004"/>
    </source>
</evidence>
<dbReference type="Gene3D" id="3.40.50.11890">
    <property type="match status" value="1"/>
</dbReference>
<evidence type="ECO:0000256" key="1">
    <source>
        <dbReference type="ARBA" id="ARBA00005806"/>
    </source>
</evidence>
<evidence type="ECO:0000313" key="5">
    <source>
        <dbReference type="EMBL" id="BBO82037.1"/>
    </source>
</evidence>
<dbReference type="Gene3D" id="3.40.50.11900">
    <property type="match status" value="1"/>
</dbReference>
<organism evidence="5 6">
    <name type="scientific">Desulfosarcina ovata subsp. sediminis</name>
    <dbReference type="NCBI Taxonomy" id="885957"/>
    <lineage>
        <taxon>Bacteria</taxon>
        <taxon>Pseudomonadati</taxon>
        <taxon>Thermodesulfobacteriota</taxon>
        <taxon>Desulfobacteria</taxon>
        <taxon>Desulfobacterales</taxon>
        <taxon>Desulfosarcinaceae</taxon>
        <taxon>Desulfosarcina</taxon>
    </lineage>
</organism>
<keyword evidence="2" id="KW-0479">Metal-binding</keyword>
<evidence type="ECO:0000313" key="6">
    <source>
        <dbReference type="Proteomes" id="UP000425960"/>
    </source>
</evidence>